<feature type="region of interest" description="Disordered" evidence="1">
    <location>
        <begin position="76"/>
        <end position="146"/>
    </location>
</feature>
<keyword evidence="4" id="KW-1185">Reference proteome</keyword>
<reference evidence="3" key="1">
    <citation type="submission" date="2020-10" db="EMBL/GenBank/DDBJ databases">
        <authorList>
            <person name="Han B."/>
            <person name="Lu T."/>
            <person name="Zhao Q."/>
            <person name="Huang X."/>
            <person name="Zhao Y."/>
        </authorList>
    </citation>
    <scope>NUCLEOTIDE SEQUENCE</scope>
</reference>
<protein>
    <recommendedName>
        <fullName evidence="2">5'-3' DNA helicase ZGRF1-like N-terminal domain-containing protein</fullName>
    </recommendedName>
</protein>
<feature type="domain" description="5'-3' DNA helicase ZGRF1-like N-terminal" evidence="2">
    <location>
        <begin position="8"/>
        <end position="77"/>
    </location>
</feature>
<proteinExistence type="predicted"/>
<dbReference type="GO" id="GO:0005634">
    <property type="term" value="C:nucleus"/>
    <property type="evidence" value="ECO:0007669"/>
    <property type="project" value="TreeGrafter"/>
</dbReference>
<evidence type="ECO:0000313" key="3">
    <source>
        <dbReference type="EMBL" id="CAD6225186.1"/>
    </source>
</evidence>
<dbReference type="EMBL" id="CAJGYO010000004">
    <property type="protein sequence ID" value="CAD6225186.1"/>
    <property type="molecule type" value="Genomic_DNA"/>
</dbReference>
<feature type="compositionally biased region" description="Polar residues" evidence="1">
    <location>
        <begin position="266"/>
        <end position="275"/>
    </location>
</feature>
<dbReference type="AlphaFoldDB" id="A0A811NN11"/>
<dbReference type="GO" id="GO:0006302">
    <property type="term" value="P:double-strand break repair"/>
    <property type="evidence" value="ECO:0007669"/>
    <property type="project" value="TreeGrafter"/>
</dbReference>
<organism evidence="3 4">
    <name type="scientific">Miscanthus lutarioriparius</name>
    <dbReference type="NCBI Taxonomy" id="422564"/>
    <lineage>
        <taxon>Eukaryota</taxon>
        <taxon>Viridiplantae</taxon>
        <taxon>Streptophyta</taxon>
        <taxon>Embryophyta</taxon>
        <taxon>Tracheophyta</taxon>
        <taxon>Spermatophyta</taxon>
        <taxon>Magnoliopsida</taxon>
        <taxon>Liliopsida</taxon>
        <taxon>Poales</taxon>
        <taxon>Poaceae</taxon>
        <taxon>PACMAD clade</taxon>
        <taxon>Panicoideae</taxon>
        <taxon>Andropogonodae</taxon>
        <taxon>Andropogoneae</taxon>
        <taxon>Saccharinae</taxon>
        <taxon>Miscanthus</taxon>
    </lineage>
</organism>
<feature type="compositionally biased region" description="Low complexity" evidence="1">
    <location>
        <begin position="406"/>
        <end position="417"/>
    </location>
</feature>
<feature type="region of interest" description="Disordered" evidence="1">
    <location>
        <begin position="266"/>
        <end position="285"/>
    </location>
</feature>
<feature type="region of interest" description="Disordered" evidence="1">
    <location>
        <begin position="378"/>
        <end position="458"/>
    </location>
</feature>
<dbReference type="PANTHER" id="PTHR28535:SF1">
    <property type="entry name" value="PROTEIN ZGRF1"/>
    <property type="match status" value="1"/>
</dbReference>
<evidence type="ECO:0000259" key="2">
    <source>
        <dbReference type="Pfam" id="PF10382"/>
    </source>
</evidence>
<dbReference type="Pfam" id="PF10382">
    <property type="entry name" value="ZGRF1-like_N"/>
    <property type="match status" value="3"/>
</dbReference>
<dbReference type="InterPro" id="IPR052800">
    <property type="entry name" value="DNA_Repair_Helicase_ZGRF1"/>
</dbReference>
<feature type="compositionally biased region" description="Low complexity" evidence="1">
    <location>
        <begin position="82"/>
        <end position="96"/>
    </location>
</feature>
<dbReference type="OrthoDB" id="6513042at2759"/>
<feature type="compositionally biased region" description="Gly residues" evidence="1">
    <location>
        <begin position="132"/>
        <end position="141"/>
    </location>
</feature>
<feature type="compositionally biased region" description="Polar residues" evidence="1">
    <location>
        <begin position="427"/>
        <end position="444"/>
    </location>
</feature>
<sequence>MESEPPQRWAATYTKQVKQKRKAYQDGALLLYPASGRLVLLDDAGDTLESRFLRSSEEISSGAALSFQAHLVDVGEPEDGPARYTSSSASATAGSRNARRGGGARARPPSSGRVFPPRVPRTFVNPSKSPGCGDGGEGETAGSGRADVAESKFQEWTALYTSQLTQKAKKYHDGLVRLVQIGPQVKQIVLLDEDAQVLCSRHLKSGESVESGKKCHFPNYLVDICEAKNQNKEHTSEESMVHTKPMNGKSTSNKMGMGALNLENTDSEVTASSGKPETDNAEAVSADQPGSLIEADSDFKEWNALYTTQLTQKAKKYHDGIIRLMQSGSHARQIVLLDEYGEELGSRYLKSVESVESGKRFQMPNYLIDVCEFRNQKNEPRHSSKEALSQTGLRNEENTSDKLSGKSKSPKFVSPFKCQDLRKSHWESTTSSKRPQIGPTSSNLDAPPNFNDPWSKSDYNVNRRADCSESAFDIQRATATNPCPAFGKLSSTRDLPQFHGTGA</sequence>
<evidence type="ECO:0000256" key="1">
    <source>
        <dbReference type="SAM" id="MobiDB-lite"/>
    </source>
</evidence>
<evidence type="ECO:0000313" key="4">
    <source>
        <dbReference type="Proteomes" id="UP000604825"/>
    </source>
</evidence>
<dbReference type="Proteomes" id="UP000604825">
    <property type="component" value="Unassembled WGS sequence"/>
</dbReference>
<dbReference type="PANTHER" id="PTHR28535">
    <property type="entry name" value="ZINC FINGER GRF-TYPE CONTAINING 1"/>
    <property type="match status" value="1"/>
</dbReference>
<name>A0A811NN11_9POAL</name>
<feature type="compositionally biased region" description="Basic and acidic residues" evidence="1">
    <location>
        <begin position="394"/>
        <end position="404"/>
    </location>
</feature>
<feature type="region of interest" description="Disordered" evidence="1">
    <location>
        <begin position="478"/>
        <end position="503"/>
    </location>
</feature>
<dbReference type="GO" id="GO:0035861">
    <property type="term" value="C:site of double-strand break"/>
    <property type="evidence" value="ECO:0007669"/>
    <property type="project" value="TreeGrafter"/>
</dbReference>
<accession>A0A811NN11</accession>
<gene>
    <name evidence="3" type="ORF">NCGR_LOCUS17329</name>
</gene>
<comment type="caution">
    <text evidence="3">The sequence shown here is derived from an EMBL/GenBank/DDBJ whole genome shotgun (WGS) entry which is preliminary data.</text>
</comment>
<dbReference type="InterPro" id="IPR018838">
    <property type="entry name" value="ZGRF1-like_N"/>
</dbReference>
<feature type="domain" description="5'-3' DNA helicase ZGRF1-like N-terminal" evidence="2">
    <location>
        <begin position="300"/>
        <end position="378"/>
    </location>
</feature>
<feature type="domain" description="5'-3' DNA helicase ZGRF1-like N-terminal" evidence="2">
    <location>
        <begin position="154"/>
        <end position="232"/>
    </location>
</feature>